<dbReference type="AlphaFoldDB" id="A0A3M7QHB2"/>
<dbReference type="EMBL" id="REGN01006147">
    <property type="protein sequence ID" value="RNA10632.1"/>
    <property type="molecule type" value="Genomic_DNA"/>
</dbReference>
<reference evidence="1 2" key="1">
    <citation type="journal article" date="2018" name="Sci. Rep.">
        <title>Genomic signatures of local adaptation to the degree of environmental predictability in rotifers.</title>
        <authorList>
            <person name="Franch-Gras L."/>
            <person name="Hahn C."/>
            <person name="Garcia-Roger E.M."/>
            <person name="Carmona M.J."/>
            <person name="Serra M."/>
            <person name="Gomez A."/>
        </authorList>
    </citation>
    <scope>NUCLEOTIDE SEQUENCE [LARGE SCALE GENOMIC DNA]</scope>
    <source>
        <strain evidence="1">HYR1</strain>
    </source>
</reference>
<gene>
    <name evidence="1" type="ORF">BpHYR1_043249</name>
</gene>
<sequence length="84" mass="9616">MFTWSSKSDFSNTKNSRSCDLKIVLRCSHEIKSNSFNFNLIRLISCCSVEACQPPLYSFSLKQPQKFSVGRAWRTFGELISLVT</sequence>
<proteinExistence type="predicted"/>
<protein>
    <submittedName>
        <fullName evidence="1">Uncharacterized protein</fullName>
    </submittedName>
</protein>
<keyword evidence="2" id="KW-1185">Reference proteome</keyword>
<evidence type="ECO:0000313" key="1">
    <source>
        <dbReference type="EMBL" id="RNA10632.1"/>
    </source>
</evidence>
<accession>A0A3M7QHB2</accession>
<evidence type="ECO:0000313" key="2">
    <source>
        <dbReference type="Proteomes" id="UP000276133"/>
    </source>
</evidence>
<dbReference type="Proteomes" id="UP000276133">
    <property type="component" value="Unassembled WGS sequence"/>
</dbReference>
<organism evidence="1 2">
    <name type="scientific">Brachionus plicatilis</name>
    <name type="common">Marine rotifer</name>
    <name type="synonym">Brachionus muelleri</name>
    <dbReference type="NCBI Taxonomy" id="10195"/>
    <lineage>
        <taxon>Eukaryota</taxon>
        <taxon>Metazoa</taxon>
        <taxon>Spiralia</taxon>
        <taxon>Gnathifera</taxon>
        <taxon>Rotifera</taxon>
        <taxon>Eurotatoria</taxon>
        <taxon>Monogononta</taxon>
        <taxon>Pseudotrocha</taxon>
        <taxon>Ploima</taxon>
        <taxon>Brachionidae</taxon>
        <taxon>Brachionus</taxon>
    </lineage>
</organism>
<name>A0A3M7QHB2_BRAPC</name>
<comment type="caution">
    <text evidence="1">The sequence shown here is derived from an EMBL/GenBank/DDBJ whole genome shotgun (WGS) entry which is preliminary data.</text>
</comment>